<dbReference type="PANTHER" id="PTHR40470:SF1">
    <property type="entry name" value="PHYTANOYL-COA DIOXYGENASE FAMILY PROTEIN (AFU_ORTHOLOGUE AFUA_2G15850)"/>
    <property type="match status" value="1"/>
</dbReference>
<dbReference type="SUPFAM" id="SSF51197">
    <property type="entry name" value="Clavaminate synthase-like"/>
    <property type="match status" value="1"/>
</dbReference>
<evidence type="ECO:0000313" key="2">
    <source>
        <dbReference type="Proteomes" id="UP001163798"/>
    </source>
</evidence>
<accession>A0AA38L3W1</accession>
<evidence type="ECO:0000313" key="1">
    <source>
        <dbReference type="EMBL" id="KAJ3782365.1"/>
    </source>
</evidence>
<organism evidence="1 2">
    <name type="scientific">Lentinula aff. detonsa</name>
    <dbReference type="NCBI Taxonomy" id="2804958"/>
    <lineage>
        <taxon>Eukaryota</taxon>
        <taxon>Fungi</taxon>
        <taxon>Dikarya</taxon>
        <taxon>Basidiomycota</taxon>
        <taxon>Agaricomycotina</taxon>
        <taxon>Agaricomycetes</taxon>
        <taxon>Agaricomycetidae</taxon>
        <taxon>Agaricales</taxon>
        <taxon>Marasmiineae</taxon>
        <taxon>Omphalotaceae</taxon>
        <taxon>Lentinula</taxon>
    </lineage>
</organism>
<keyword evidence="2" id="KW-1185">Reference proteome</keyword>
<gene>
    <name evidence="1" type="ORF">GGU10DRAFT_408496</name>
</gene>
<proteinExistence type="predicted"/>
<dbReference type="EMBL" id="MU793480">
    <property type="protein sequence ID" value="KAJ3782365.1"/>
    <property type="molecule type" value="Genomic_DNA"/>
</dbReference>
<evidence type="ECO:0008006" key="3">
    <source>
        <dbReference type="Google" id="ProtNLM"/>
    </source>
</evidence>
<protein>
    <recommendedName>
        <fullName evidence="3">Phytanoyl-CoA dioxygenase family protein</fullName>
    </recommendedName>
</protein>
<reference evidence="1" key="1">
    <citation type="submission" date="2022-08" db="EMBL/GenBank/DDBJ databases">
        <authorList>
            <consortium name="DOE Joint Genome Institute"/>
            <person name="Min B."/>
            <person name="Riley R."/>
            <person name="Sierra-Patev S."/>
            <person name="Naranjo-Ortiz M."/>
            <person name="Looney B."/>
            <person name="Konkel Z."/>
            <person name="Slot J.C."/>
            <person name="Sakamoto Y."/>
            <person name="Steenwyk J.L."/>
            <person name="Rokas A."/>
            <person name="Carro J."/>
            <person name="Camarero S."/>
            <person name="Ferreira P."/>
            <person name="Molpeceres G."/>
            <person name="Ruiz-Duenas F.J."/>
            <person name="Serrano A."/>
            <person name="Henrissat B."/>
            <person name="Drula E."/>
            <person name="Hughes K.W."/>
            <person name="Mata J.L."/>
            <person name="Ishikawa N.K."/>
            <person name="Vargas-Isla R."/>
            <person name="Ushijima S."/>
            <person name="Smith C.A."/>
            <person name="Ahrendt S."/>
            <person name="Andreopoulos W."/>
            <person name="He G."/>
            <person name="Labutti K."/>
            <person name="Lipzen A."/>
            <person name="Ng V."/>
            <person name="Sandor L."/>
            <person name="Barry K."/>
            <person name="Martinez A.T."/>
            <person name="Xiao Y."/>
            <person name="Gibbons J.G."/>
            <person name="Terashima K."/>
            <person name="Hibbett D.S."/>
            <person name="Grigoriev I.V."/>
        </authorList>
    </citation>
    <scope>NUCLEOTIDE SEQUENCE</scope>
    <source>
        <strain evidence="1">TFB10291</strain>
    </source>
</reference>
<dbReference type="Proteomes" id="UP001163798">
    <property type="component" value="Unassembled WGS sequence"/>
</dbReference>
<dbReference type="Gene3D" id="2.60.120.620">
    <property type="entry name" value="q2cbj1_9rhob like domain"/>
    <property type="match status" value="1"/>
</dbReference>
<sequence length="318" mass="36139">MSTIKDTYDRQGFVVVPGLIPPHDFLKLQEASDAAVNRTRKGSWPYRRTVGKQFPPFDNDNPDSWGVQHVMHPDLGESAIVFSKWYTSDDLTRVCAELLQCEEKDLQLELFNLLINPLEHSFALRWHRDDVKENALPEEEQTALNKWHTGTVEYVRVVCLLSFQPPVLICDQYVPHTVVQRALYEDSCLYVVPGSHRVPRTPAQRAHSCTLDPPDDPMDMPGAILLTLKPGETVFYNSNILHCASYDHTVKRATLHACTGDARYGAARGRNILQHGLSWVNDERFRDQLTLKGKRMLDRLLELQKNSSADEAGYSLDG</sequence>
<dbReference type="PANTHER" id="PTHR40470">
    <property type="entry name" value="PHYTANOYL-COA DIOXYGENASE FAMILY PROTEIN (AFU_ORTHOLOGUE AFUA_2G15850)"/>
    <property type="match status" value="1"/>
</dbReference>
<dbReference type="AlphaFoldDB" id="A0AA38L3W1"/>
<comment type="caution">
    <text evidence="1">The sequence shown here is derived from an EMBL/GenBank/DDBJ whole genome shotgun (WGS) entry which is preliminary data.</text>
</comment>
<dbReference type="InterPro" id="IPR008775">
    <property type="entry name" value="Phytyl_CoA_dOase-like"/>
</dbReference>
<dbReference type="Pfam" id="PF05721">
    <property type="entry name" value="PhyH"/>
    <property type="match status" value="1"/>
</dbReference>
<name>A0AA38L3W1_9AGAR</name>